<proteinExistence type="predicted"/>
<comment type="caution">
    <text evidence="2">The sequence shown here is derived from an EMBL/GenBank/DDBJ whole genome shotgun (WGS) entry which is preliminary data.</text>
</comment>
<evidence type="ECO:0000313" key="2">
    <source>
        <dbReference type="EMBL" id="KAK7731228.1"/>
    </source>
</evidence>
<evidence type="ECO:0000256" key="1">
    <source>
        <dbReference type="SAM" id="MobiDB-lite"/>
    </source>
</evidence>
<feature type="compositionally biased region" description="Pro residues" evidence="1">
    <location>
        <begin position="1"/>
        <end position="10"/>
    </location>
</feature>
<accession>A0ABR1PB84</accession>
<dbReference type="PANTHER" id="PTHR37827:SF1">
    <property type="entry name" value="HNH DOMAIN-CONTAINING PROTEIN"/>
    <property type="match status" value="1"/>
</dbReference>
<feature type="region of interest" description="Disordered" evidence="1">
    <location>
        <begin position="258"/>
        <end position="302"/>
    </location>
</feature>
<name>A0ABR1PB84_DIAER</name>
<evidence type="ECO:0000313" key="3">
    <source>
        <dbReference type="Proteomes" id="UP001430848"/>
    </source>
</evidence>
<feature type="compositionally biased region" description="Pro residues" evidence="1">
    <location>
        <begin position="20"/>
        <end position="29"/>
    </location>
</feature>
<gene>
    <name evidence="2" type="ORF">SLS63_005503</name>
</gene>
<feature type="compositionally biased region" description="Pro residues" evidence="1">
    <location>
        <begin position="289"/>
        <end position="299"/>
    </location>
</feature>
<dbReference type="EMBL" id="JAKNSF020000023">
    <property type="protein sequence ID" value="KAK7731228.1"/>
    <property type="molecule type" value="Genomic_DNA"/>
</dbReference>
<organism evidence="2 3">
    <name type="scientific">Diaporthe eres</name>
    <name type="common">Phomopsis oblonga</name>
    <dbReference type="NCBI Taxonomy" id="83184"/>
    <lineage>
        <taxon>Eukaryota</taxon>
        <taxon>Fungi</taxon>
        <taxon>Dikarya</taxon>
        <taxon>Ascomycota</taxon>
        <taxon>Pezizomycotina</taxon>
        <taxon>Sordariomycetes</taxon>
        <taxon>Sordariomycetidae</taxon>
        <taxon>Diaporthales</taxon>
        <taxon>Diaporthaceae</taxon>
        <taxon>Diaporthe</taxon>
        <taxon>Diaporthe eres species complex</taxon>
    </lineage>
</organism>
<dbReference type="Proteomes" id="UP001430848">
    <property type="component" value="Unassembled WGS sequence"/>
</dbReference>
<keyword evidence="3" id="KW-1185">Reference proteome</keyword>
<protein>
    <recommendedName>
        <fullName evidence="4">HNH domain-containing protein</fullName>
    </recommendedName>
</protein>
<sequence length="369" mass="41038">MESGPGPPANALPDLQTPHLPEPPQPLQSPLPRESQAVEAVEVIDLTGLSDDDVGDDWEDVPDVIDLTNLPSSDEGEDHDDADAEADDLDYVPQNYTILNLPPRRYALINGPPIPGQTRSARRAAARAARAVERAAGRVPARVPVRRDICELCARVVRWGPGCLITKHHLYPQEITKKYPNRYTQAEKKSIALLCRPCHDACHRAHSNRSLADFYNQVDLLKADPNIQAHISSMQRATTPELIARHGDGVNVRRKKEEVRAARSHPQRVLTLKQGKALSRPNLRERPLHIPPPPPPPAPEGVRRSARLLAKNTGDQSHIPVIVIEDEDEDMQDVMIHKEASEKENEEVQDVVSEEELVALEALGEYIRL</sequence>
<dbReference type="PANTHER" id="PTHR37827">
    <property type="entry name" value="TUDOR DOMAIN-CONTAINING PROTEIN"/>
    <property type="match status" value="1"/>
</dbReference>
<evidence type="ECO:0008006" key="4">
    <source>
        <dbReference type="Google" id="ProtNLM"/>
    </source>
</evidence>
<feature type="region of interest" description="Disordered" evidence="1">
    <location>
        <begin position="1"/>
        <end position="36"/>
    </location>
</feature>
<reference evidence="2 3" key="1">
    <citation type="submission" date="2024-02" db="EMBL/GenBank/DDBJ databases">
        <title>De novo assembly and annotation of 12 fungi associated with fruit tree decline syndrome in Ontario, Canada.</title>
        <authorList>
            <person name="Sulman M."/>
            <person name="Ellouze W."/>
            <person name="Ilyukhin E."/>
        </authorList>
    </citation>
    <scope>NUCLEOTIDE SEQUENCE [LARGE SCALE GENOMIC DNA]</scope>
    <source>
        <strain evidence="2 3">M169</strain>
    </source>
</reference>